<dbReference type="Proteomes" id="UP000724148">
    <property type="component" value="Unassembled WGS sequence"/>
</dbReference>
<gene>
    <name evidence="2" type="ORF">HYT40_01050</name>
</gene>
<dbReference type="AlphaFoldDB" id="A0A931WPA1"/>
<evidence type="ECO:0000313" key="3">
    <source>
        <dbReference type="Proteomes" id="UP000724148"/>
    </source>
</evidence>
<organism evidence="2 3">
    <name type="scientific">Candidatus Sungiibacteriota bacterium</name>
    <dbReference type="NCBI Taxonomy" id="2750080"/>
    <lineage>
        <taxon>Bacteria</taxon>
        <taxon>Candidatus Sungiibacteriota</taxon>
    </lineage>
</organism>
<name>A0A931WPA1_9BACT</name>
<feature type="chain" id="PRO_5037472775" evidence="1">
    <location>
        <begin position="20"/>
        <end position="390"/>
    </location>
</feature>
<dbReference type="EMBL" id="JACOZA010000028">
    <property type="protein sequence ID" value="MBI2096730.1"/>
    <property type="molecule type" value="Genomic_DNA"/>
</dbReference>
<proteinExistence type="predicted"/>
<sequence length="390" mass="43230">MFAIALGFIFSAYIPSVSATSYTFPSAVLTLENDSEPCKDLAECDALCDNRGAAPIGCFYFYGETGLAPQKADYFKKIVSRAERALQKLIAEGKPGGSLTEEKYNKYYLEHSIADGFNRSLAEPSNALLSKEGIRNSLIQNGWSPEDVDQAFITVEQMSKEEFREVSKLFNIEGIYIQNGVGTDGELQLKNLIRIGRALEQAARKKLKPPSVCGYGLMCFGECSPDNRDLSPECKNFLTETGYANDRTIALAQLIAAKSTDDIGGGPGGCFDLAECEVYCDAEEHWTECTEFADKANLTVEVPDDKKAVFSAMQKGESPGRCKDEASCRKYCENVDNLEECVNFVEKFNLATSDELKEIRQMALNAWNSPKKPDLYRKKTPKRSAKFFPT</sequence>
<accession>A0A931WPA1</accession>
<protein>
    <submittedName>
        <fullName evidence="2">Uncharacterized protein</fullName>
    </submittedName>
</protein>
<reference evidence="2" key="1">
    <citation type="submission" date="2020-07" db="EMBL/GenBank/DDBJ databases">
        <title>Huge and variable diversity of episymbiotic CPR bacteria and DPANN archaea in groundwater ecosystems.</title>
        <authorList>
            <person name="He C.Y."/>
            <person name="Keren R."/>
            <person name="Whittaker M."/>
            <person name="Farag I.F."/>
            <person name="Doudna J."/>
            <person name="Cate J.H.D."/>
            <person name="Banfield J.F."/>
        </authorList>
    </citation>
    <scope>NUCLEOTIDE SEQUENCE</scope>
    <source>
        <strain evidence="2">NC_groundwater_193_Ag_S-0.1um_51_7</strain>
    </source>
</reference>
<feature type="signal peptide" evidence="1">
    <location>
        <begin position="1"/>
        <end position="19"/>
    </location>
</feature>
<comment type="caution">
    <text evidence="2">The sequence shown here is derived from an EMBL/GenBank/DDBJ whole genome shotgun (WGS) entry which is preliminary data.</text>
</comment>
<keyword evidence="1" id="KW-0732">Signal</keyword>
<evidence type="ECO:0000313" key="2">
    <source>
        <dbReference type="EMBL" id="MBI2096730.1"/>
    </source>
</evidence>
<evidence type="ECO:0000256" key="1">
    <source>
        <dbReference type="SAM" id="SignalP"/>
    </source>
</evidence>